<dbReference type="Proteomes" id="UP001627154">
    <property type="component" value="Unassembled WGS sequence"/>
</dbReference>
<keyword evidence="3" id="KW-0963">Cytoplasm</keyword>
<feature type="coiled-coil region" evidence="6">
    <location>
        <begin position="439"/>
        <end position="470"/>
    </location>
</feature>
<proteinExistence type="predicted"/>
<dbReference type="GO" id="GO:0005737">
    <property type="term" value="C:cytoplasm"/>
    <property type="evidence" value="ECO:0007669"/>
    <property type="project" value="UniProtKB-SubCell"/>
</dbReference>
<name>A0ABD2WZ33_9HYME</name>
<dbReference type="GO" id="GO:0012505">
    <property type="term" value="C:endomembrane system"/>
    <property type="evidence" value="ECO:0007669"/>
    <property type="project" value="UniProtKB-SubCell"/>
</dbReference>
<protein>
    <recommendedName>
        <fullName evidence="8">GRIP domain-containing protein</fullName>
    </recommendedName>
</protein>
<evidence type="ECO:0000256" key="4">
    <source>
        <dbReference type="ARBA" id="ARBA00023054"/>
    </source>
</evidence>
<keyword evidence="5" id="KW-0472">Membrane</keyword>
<feature type="coiled-coil region" evidence="6">
    <location>
        <begin position="526"/>
        <end position="592"/>
    </location>
</feature>
<feature type="coiled-coil region" evidence="6">
    <location>
        <begin position="147"/>
        <end position="265"/>
    </location>
</feature>
<sequence>MEISKKNVKKENSSVQTDIRDNLQDVKTKGDLQVTPDKNVKENYDDKSSNVEGEDDTVEGLKKQLETLMNSLAVLSSEKSRMEANFQSEKRQIRSERDENERVVKNLKEKMKRIQGHAMSEVEHLKYKLIMERHEREKEQNDHSAITKELQKAIKSEQLMREQLEAQLKELKTGAHSKSQTRLLEAEIDVLKNKLKIAESAANETPAMLQNLQIEMSLMKKKYKNAIAEEQKRAAAAEQEAKTLAANHESRVAILEARLAELSDVVGSYDRHRHQDQKAIYALKEQLISLQNHQKSDNVRSPQEYVDTIKKLYFQLMEIDNNKSCTYIKELLSSLKLNDKGEESTYKEKYNNICREFDDFKKLASTSSSRSQSTDINLTKDETQLCRTKSHNKNLEEKLRMLYSEMSEREKEFKIKLEMQQQQSLEQYTKYEQVLSQKDSEYLNRIAALEQQLQRQRERSLSVIQEKEREIQTLKSSFEALLPKKKLVTSESSGTVRTHSNDVGNLMSSILSTENNPPMLHYTQELARKEVQVSTLRKQNMQMEAALRELERNSIHAQDKHEENIKKYEAQIKRLEASKSRENANLEYLKNVFINYLMSKDAAQKRHMLNAISTILRFSNDESEKLMKTK</sequence>
<feature type="region of interest" description="Disordered" evidence="7">
    <location>
        <begin position="1"/>
        <end position="57"/>
    </location>
</feature>
<evidence type="ECO:0000256" key="3">
    <source>
        <dbReference type="ARBA" id="ARBA00022490"/>
    </source>
</evidence>
<evidence type="ECO:0000256" key="7">
    <source>
        <dbReference type="SAM" id="MobiDB-lite"/>
    </source>
</evidence>
<comment type="subcellular location">
    <subcellularLocation>
        <location evidence="2">Cytoplasm</location>
    </subcellularLocation>
    <subcellularLocation>
        <location evidence="1">Endomembrane system</location>
        <topology evidence="1">Peripheral membrane protein</topology>
    </subcellularLocation>
</comment>
<dbReference type="InterPro" id="IPR000237">
    <property type="entry name" value="GRIP_dom"/>
</dbReference>
<feature type="compositionally biased region" description="Basic and acidic residues" evidence="7">
    <location>
        <begin position="18"/>
        <end position="30"/>
    </location>
</feature>
<evidence type="ECO:0000259" key="8">
    <source>
        <dbReference type="PROSITE" id="PS50913"/>
    </source>
</evidence>
<feature type="compositionally biased region" description="Basic and acidic residues" evidence="7">
    <location>
        <begin position="38"/>
        <end position="49"/>
    </location>
</feature>
<feature type="coiled-coil region" evidence="6">
    <location>
        <begin position="58"/>
        <end position="117"/>
    </location>
</feature>
<gene>
    <name evidence="9" type="ORF">TKK_007470</name>
</gene>
<evidence type="ECO:0000313" key="9">
    <source>
        <dbReference type="EMBL" id="KAL3398286.1"/>
    </source>
</evidence>
<dbReference type="Pfam" id="PF01465">
    <property type="entry name" value="GRIP"/>
    <property type="match status" value="1"/>
</dbReference>
<dbReference type="InterPro" id="IPR051952">
    <property type="entry name" value="Golgi-autophagy_related"/>
</dbReference>
<keyword evidence="10" id="KW-1185">Reference proteome</keyword>
<dbReference type="AlphaFoldDB" id="A0ABD2WZ33"/>
<accession>A0ABD2WZ33</accession>
<dbReference type="Gene3D" id="1.10.220.60">
    <property type="entry name" value="GRIP domain"/>
    <property type="match status" value="1"/>
</dbReference>
<feature type="domain" description="GRIP" evidence="8">
    <location>
        <begin position="579"/>
        <end position="629"/>
    </location>
</feature>
<organism evidence="9 10">
    <name type="scientific">Trichogramma kaykai</name>
    <dbReference type="NCBI Taxonomy" id="54128"/>
    <lineage>
        <taxon>Eukaryota</taxon>
        <taxon>Metazoa</taxon>
        <taxon>Ecdysozoa</taxon>
        <taxon>Arthropoda</taxon>
        <taxon>Hexapoda</taxon>
        <taxon>Insecta</taxon>
        <taxon>Pterygota</taxon>
        <taxon>Neoptera</taxon>
        <taxon>Endopterygota</taxon>
        <taxon>Hymenoptera</taxon>
        <taxon>Apocrita</taxon>
        <taxon>Proctotrupomorpha</taxon>
        <taxon>Chalcidoidea</taxon>
        <taxon>Trichogrammatidae</taxon>
        <taxon>Trichogramma</taxon>
    </lineage>
</organism>
<dbReference type="SMART" id="SM00755">
    <property type="entry name" value="Grip"/>
    <property type="match status" value="1"/>
</dbReference>
<dbReference type="EMBL" id="JBJJXI010000059">
    <property type="protein sequence ID" value="KAL3398286.1"/>
    <property type="molecule type" value="Genomic_DNA"/>
</dbReference>
<keyword evidence="4 6" id="KW-0175">Coiled coil</keyword>
<dbReference type="PANTHER" id="PTHR23157:SF25">
    <property type="entry name" value="GRIP AND COILED-COIL DOMAIN-CONTAINING PROTEIN 1"/>
    <property type="match status" value="1"/>
</dbReference>
<dbReference type="PROSITE" id="PS50913">
    <property type="entry name" value="GRIP"/>
    <property type="match status" value="1"/>
</dbReference>
<evidence type="ECO:0000256" key="5">
    <source>
        <dbReference type="ARBA" id="ARBA00023136"/>
    </source>
</evidence>
<comment type="caution">
    <text evidence="9">The sequence shown here is derived from an EMBL/GenBank/DDBJ whole genome shotgun (WGS) entry which is preliminary data.</text>
</comment>
<dbReference type="PANTHER" id="PTHR23157">
    <property type="entry name" value="GRIP AND COILED-COIL DOMAIN-CONTAINING PROTEIN 1"/>
    <property type="match status" value="1"/>
</dbReference>
<evidence type="ECO:0000256" key="1">
    <source>
        <dbReference type="ARBA" id="ARBA00004184"/>
    </source>
</evidence>
<evidence type="ECO:0000256" key="6">
    <source>
        <dbReference type="SAM" id="Coils"/>
    </source>
</evidence>
<evidence type="ECO:0000256" key="2">
    <source>
        <dbReference type="ARBA" id="ARBA00004496"/>
    </source>
</evidence>
<evidence type="ECO:0000313" key="10">
    <source>
        <dbReference type="Proteomes" id="UP001627154"/>
    </source>
</evidence>
<reference evidence="9 10" key="1">
    <citation type="journal article" date="2024" name="bioRxiv">
        <title>A reference genome for Trichogramma kaykai: A tiny desert-dwelling parasitoid wasp with competing sex-ratio distorters.</title>
        <authorList>
            <person name="Culotta J."/>
            <person name="Lindsey A.R."/>
        </authorList>
    </citation>
    <scope>NUCLEOTIDE SEQUENCE [LARGE SCALE GENOMIC DNA]</scope>
    <source>
        <strain evidence="9 10">KSX58</strain>
    </source>
</reference>